<dbReference type="AlphaFoldDB" id="A0A1Y2CH72"/>
<comment type="similarity">
    <text evidence="1">Belongs to the Tango6 family.</text>
</comment>
<evidence type="ECO:0000259" key="2">
    <source>
        <dbReference type="Pfam" id="PF10363"/>
    </source>
</evidence>
<evidence type="ECO:0000313" key="4">
    <source>
        <dbReference type="Proteomes" id="UP000193642"/>
    </source>
</evidence>
<reference evidence="3 4" key="1">
    <citation type="submission" date="2016-07" db="EMBL/GenBank/DDBJ databases">
        <title>Pervasive Adenine N6-methylation of Active Genes in Fungi.</title>
        <authorList>
            <consortium name="DOE Joint Genome Institute"/>
            <person name="Mondo S.J."/>
            <person name="Dannebaum R.O."/>
            <person name="Kuo R.C."/>
            <person name="Labutti K."/>
            <person name="Haridas S."/>
            <person name="Kuo A."/>
            <person name="Salamov A."/>
            <person name="Ahrendt S.R."/>
            <person name="Lipzen A."/>
            <person name="Sullivan W."/>
            <person name="Andreopoulos W.B."/>
            <person name="Clum A."/>
            <person name="Lindquist E."/>
            <person name="Daum C."/>
            <person name="Ramamoorthy G.K."/>
            <person name="Gryganskyi A."/>
            <person name="Culley D."/>
            <person name="Magnuson J.K."/>
            <person name="James T.Y."/>
            <person name="O'Malley M.A."/>
            <person name="Stajich J.E."/>
            <person name="Spatafora J.W."/>
            <person name="Visel A."/>
            <person name="Grigoriev I.V."/>
        </authorList>
    </citation>
    <scope>NUCLEOTIDE SEQUENCE [LARGE SCALE GENOMIC DNA]</scope>
    <source>
        <strain evidence="3 4">JEL800</strain>
    </source>
</reference>
<accession>A0A1Y2CH72</accession>
<dbReference type="PANTHER" id="PTHR20959:SF1">
    <property type="entry name" value="TRANSPORT AND GOLGI ORGANIZATION PROTEIN 6 HOMOLOG"/>
    <property type="match status" value="1"/>
</dbReference>
<comment type="caution">
    <text evidence="3">The sequence shown here is derived from an EMBL/GenBank/DDBJ whole genome shotgun (WGS) entry which is preliminary data.</text>
</comment>
<feature type="domain" description="RNA polymerase II assembly factor Rtp1 C-terminal" evidence="2">
    <location>
        <begin position="581"/>
        <end position="678"/>
    </location>
</feature>
<evidence type="ECO:0000313" key="3">
    <source>
        <dbReference type="EMBL" id="ORY46400.1"/>
    </source>
</evidence>
<dbReference type="InterPro" id="IPR016024">
    <property type="entry name" value="ARM-type_fold"/>
</dbReference>
<protein>
    <recommendedName>
        <fullName evidence="2">RNA polymerase II assembly factor Rtp1 C-terminal domain-containing protein</fullName>
    </recommendedName>
</protein>
<evidence type="ECO:0000256" key="1">
    <source>
        <dbReference type="ARBA" id="ARBA00005724"/>
    </source>
</evidence>
<dbReference type="EMBL" id="MCGO01000016">
    <property type="protein sequence ID" value="ORY46400.1"/>
    <property type="molecule type" value="Genomic_DNA"/>
</dbReference>
<proteinExistence type="inferred from homology"/>
<sequence>METCSVLAQKIDIGALTLLVDRLVQAEATGLPTTYSQNINETTSKHVYILACLWSLQNAERIEAENSSANSVQSYKTISTLVEIVLSWGYVKDRKLEVSWIKYFIINKYLQETYSAYLSLIASAESLPSKPTDSWTPPNKIPILAYTQFSSLLQTGHIDLPKSMTTFLHILSLPSPAPLRLLCGRFLTSLLLHKKGIESLLSTFLTTLDDPQDPTTDIGAALSSIARICSSPQEYFEVIGPQIVTLIETLERGSVMFQAAVYLAAWEAVYFGCACFWVCAVSFPCIAGDLCDLDGNPVIITEEACAKAVDNLARVLSHSEPSYAVMDALQPCFLPLYKMFELQQESPILAKEGSIKDMLVNLLRLNSPAKTQLVLTQMVLFRGESVSGYIPVAKVGSGGGIQFVKMRQEVGIRGIQNPDAFVEFLIGLENEAITSGVFLDLLEEYIKTSTVSDDQANTEPENLTMIRILMSLIEKFGANLVKGTRHVIDLVKNLIVNSQSVDTGCLLLCLTILKTLLTEFGIRLPRLVAVLQTLEHHSEKGIQTVSTMRRLILLKNTNASDASSGTLVTRELKTNLELLFAKSMLELSDPLLPIRAHGIDQLRKLILSRDPVGHENLSTILCSFIYLHAVSGLSALTDVYPQDSLQEIVSRYSSAEYDLDYRLRIGEVASKTIQRSGQVFPKYGTLRGSAIVLLGVVAETAPFPLLPFIHQILDYIENTLILETKDAVMRQGAVLALLTLIRGMDGTLKIVNEMDPDELTRYNAGIALEELRDRAGVFVTIL</sequence>
<name>A0A1Y2CH72_9FUNG</name>
<dbReference type="Proteomes" id="UP000193642">
    <property type="component" value="Unassembled WGS sequence"/>
</dbReference>
<gene>
    <name evidence="3" type="ORF">BCR33DRAFT_715498</name>
</gene>
<dbReference type="Pfam" id="PF10363">
    <property type="entry name" value="RTP1_C1"/>
    <property type="match status" value="1"/>
</dbReference>
<dbReference type="OrthoDB" id="39591at2759"/>
<dbReference type="GO" id="GO:0009306">
    <property type="term" value="P:protein secretion"/>
    <property type="evidence" value="ECO:0007669"/>
    <property type="project" value="TreeGrafter"/>
</dbReference>
<dbReference type="SUPFAM" id="SSF48371">
    <property type="entry name" value="ARM repeat"/>
    <property type="match status" value="1"/>
</dbReference>
<keyword evidence="4" id="KW-1185">Reference proteome</keyword>
<dbReference type="InterPro" id="IPR039600">
    <property type="entry name" value="TANGO6/Rtp1"/>
</dbReference>
<organism evidence="3 4">
    <name type="scientific">Rhizoclosmatium globosum</name>
    <dbReference type="NCBI Taxonomy" id="329046"/>
    <lineage>
        <taxon>Eukaryota</taxon>
        <taxon>Fungi</taxon>
        <taxon>Fungi incertae sedis</taxon>
        <taxon>Chytridiomycota</taxon>
        <taxon>Chytridiomycota incertae sedis</taxon>
        <taxon>Chytridiomycetes</taxon>
        <taxon>Chytridiales</taxon>
        <taxon>Chytriomycetaceae</taxon>
        <taxon>Rhizoclosmatium</taxon>
    </lineage>
</organism>
<dbReference type="InterPro" id="IPR019451">
    <property type="entry name" value="Rtp1_C1"/>
</dbReference>
<dbReference type="PANTHER" id="PTHR20959">
    <property type="entry name" value="TRANSPORT AND GOLGI ORGANIZATION PROTEIN 6 FAMILY MEMBER"/>
    <property type="match status" value="1"/>
</dbReference>